<dbReference type="RefSeq" id="WP_122401591.1">
    <property type="nucleotide sequence ID" value="NZ_LS398110.1"/>
</dbReference>
<evidence type="ECO:0000313" key="2">
    <source>
        <dbReference type="Proteomes" id="UP000246085"/>
    </source>
</evidence>
<dbReference type="Proteomes" id="UP000246085">
    <property type="component" value="Chromosome BRAD3257"/>
</dbReference>
<accession>A0A2U3PVJ7</accession>
<name>A0A2U3PVJ7_9BRAD</name>
<organism evidence="1 2">
    <name type="scientific">Bradyrhizobium vignae</name>
    <dbReference type="NCBI Taxonomy" id="1549949"/>
    <lineage>
        <taxon>Bacteria</taxon>
        <taxon>Pseudomonadati</taxon>
        <taxon>Pseudomonadota</taxon>
        <taxon>Alphaproteobacteria</taxon>
        <taxon>Hyphomicrobiales</taxon>
        <taxon>Nitrobacteraceae</taxon>
        <taxon>Bradyrhizobium</taxon>
    </lineage>
</organism>
<reference evidence="1 2" key="1">
    <citation type="submission" date="2018-03" db="EMBL/GenBank/DDBJ databases">
        <authorList>
            <person name="Gully D."/>
        </authorList>
    </citation>
    <scope>NUCLEOTIDE SEQUENCE [LARGE SCALE GENOMIC DNA]</scope>
    <source>
        <strain evidence="1">ORS3257</strain>
    </source>
</reference>
<sequence>MERWDKLNFAFEYLLHFIGLKSAEERYEINSVELALVSNFKGGNNSVVEPLQSLGDKLPRYSRQLSRLAKLIAGRDLRQIQTIDSLGAEAGEFPALSGHTNSKIAGFGPSYASALLAAYFPQTLPIVDRQVLRGADIDHDVDENGQVVSIANYYPMLLRRFRDELEVRPHAGR</sequence>
<proteinExistence type="predicted"/>
<gene>
    <name evidence="1" type="ORF">BRAD3257_2081</name>
</gene>
<evidence type="ECO:0000313" key="1">
    <source>
        <dbReference type="EMBL" id="SPP93173.1"/>
    </source>
</evidence>
<dbReference type="KEGG" id="bvz:BRAD3257_2081"/>
<dbReference type="EMBL" id="LS398110">
    <property type="protein sequence ID" value="SPP93173.1"/>
    <property type="molecule type" value="Genomic_DNA"/>
</dbReference>
<dbReference type="AlphaFoldDB" id="A0A2U3PVJ7"/>
<protein>
    <submittedName>
        <fullName evidence="1">Uncharacterized protein</fullName>
    </submittedName>
</protein>